<feature type="transmembrane region" description="Helical" evidence="13">
    <location>
        <begin position="6"/>
        <end position="23"/>
    </location>
</feature>
<keyword evidence="5" id="KW-0256">Endoplasmic reticulum</keyword>
<comment type="function">
    <text evidence="11">Catalyzes the reduction of 3'-oxosphinganine (3-ketodihydrosphingosine/KDS) to sphinganine (dihydrosphingosine/DHS), the second step of de novo sphingolipid biosynthesis.</text>
</comment>
<keyword evidence="7" id="KW-0746">Sphingolipid metabolism</keyword>
<comment type="caution">
    <text evidence="14">The sequence shown here is derived from an EMBL/GenBank/DDBJ whole genome shotgun (WGS) entry which is preliminary data.</text>
</comment>
<dbReference type="CDD" id="cd08939">
    <property type="entry name" value="KDSR-like_SDR_c"/>
    <property type="match status" value="1"/>
</dbReference>
<evidence type="ECO:0000256" key="6">
    <source>
        <dbReference type="ARBA" id="ARBA00022857"/>
    </source>
</evidence>
<evidence type="ECO:0000256" key="4">
    <source>
        <dbReference type="ARBA" id="ARBA00006484"/>
    </source>
</evidence>
<accession>A0AAD8DRP7</accession>
<dbReference type="FunFam" id="3.40.50.720:FF:000165">
    <property type="entry name" value="3-ketodihydrosphingosine reductase"/>
    <property type="match status" value="1"/>
</dbReference>
<evidence type="ECO:0000256" key="8">
    <source>
        <dbReference type="ARBA" id="ARBA00023002"/>
    </source>
</evidence>
<keyword evidence="13" id="KW-0812">Transmembrane</keyword>
<dbReference type="AlphaFoldDB" id="A0AAD8DRP7"/>
<dbReference type="SUPFAM" id="SSF51735">
    <property type="entry name" value="NAD(P)-binding Rossmann-fold domains"/>
    <property type="match status" value="1"/>
</dbReference>
<dbReference type="PRINTS" id="PR00081">
    <property type="entry name" value="GDHRDH"/>
</dbReference>
<keyword evidence="8" id="KW-0560">Oxidoreductase</keyword>
<sequence length="329" mass="35499">MLIYILVFLFVLLALALVIHFSLDKKVIYKDLKGKHVVITGGSSGIGKSAAVEAARLGAHVTVIGRDVAKLTSAVAEITANCIDKNSQKVQSVALDVTSDYKTIEKSFASMEEKLGPIFMLVNCAGMCICGQFEKMEIDDIKQMVDLNYFGTAYPTRYVLPGMKERNEGLIVFVSSEAALIGIYGYSAYSAGKWAVRGLAESVIMELVGTGVRLTVAFPPDTDTPGLKNEDLTKPEETKLISGSAGLHSADDVGKQMIHDALVGKTYSVYSVSGTLLSTLFGGSIESGWQVVLQVFSMGLLRIVMVGILLSFHNIVRDGLKKKTNVKNK</sequence>
<feature type="transmembrane region" description="Helical" evidence="13">
    <location>
        <begin position="291"/>
        <end position="312"/>
    </location>
</feature>
<dbReference type="GO" id="GO:0047560">
    <property type="term" value="F:3-dehydrosphinganine reductase activity"/>
    <property type="evidence" value="ECO:0007669"/>
    <property type="project" value="UniProtKB-EC"/>
</dbReference>
<comment type="catalytic activity">
    <reaction evidence="12">
        <text>sphinganine + NADP(+) = 3-oxosphinganine + NADPH + H(+)</text>
        <dbReference type="Rhea" id="RHEA:22640"/>
        <dbReference type="ChEBI" id="CHEBI:15378"/>
        <dbReference type="ChEBI" id="CHEBI:57783"/>
        <dbReference type="ChEBI" id="CHEBI:57817"/>
        <dbReference type="ChEBI" id="CHEBI:58299"/>
        <dbReference type="ChEBI" id="CHEBI:58349"/>
        <dbReference type="EC" id="1.1.1.102"/>
    </reaction>
    <physiologicalReaction direction="right-to-left" evidence="12">
        <dbReference type="Rhea" id="RHEA:22642"/>
    </physiologicalReaction>
</comment>
<organism evidence="14 15">
    <name type="scientific">Mythimna separata</name>
    <name type="common">Oriental armyworm</name>
    <name type="synonym">Pseudaletia separata</name>
    <dbReference type="NCBI Taxonomy" id="271217"/>
    <lineage>
        <taxon>Eukaryota</taxon>
        <taxon>Metazoa</taxon>
        <taxon>Ecdysozoa</taxon>
        <taxon>Arthropoda</taxon>
        <taxon>Hexapoda</taxon>
        <taxon>Insecta</taxon>
        <taxon>Pterygota</taxon>
        <taxon>Neoptera</taxon>
        <taxon>Endopterygota</taxon>
        <taxon>Lepidoptera</taxon>
        <taxon>Glossata</taxon>
        <taxon>Ditrysia</taxon>
        <taxon>Noctuoidea</taxon>
        <taxon>Noctuidae</taxon>
        <taxon>Noctuinae</taxon>
        <taxon>Hadenini</taxon>
        <taxon>Mythimna</taxon>
    </lineage>
</organism>
<dbReference type="GO" id="GO:0030148">
    <property type="term" value="P:sphingolipid biosynthetic process"/>
    <property type="evidence" value="ECO:0007669"/>
    <property type="project" value="InterPro"/>
</dbReference>
<evidence type="ECO:0000313" key="14">
    <source>
        <dbReference type="EMBL" id="KAJ8716652.1"/>
    </source>
</evidence>
<comment type="similarity">
    <text evidence="4">Belongs to the short-chain dehydrogenases/reductases (SDR) family.</text>
</comment>
<keyword evidence="6" id="KW-0521">NADP</keyword>
<dbReference type="EMBL" id="JARGEI010000017">
    <property type="protein sequence ID" value="KAJ8716652.1"/>
    <property type="molecule type" value="Genomic_DNA"/>
</dbReference>
<dbReference type="Proteomes" id="UP001231518">
    <property type="component" value="Chromosome 14"/>
</dbReference>
<evidence type="ECO:0000256" key="10">
    <source>
        <dbReference type="ARBA" id="ARBA00026112"/>
    </source>
</evidence>
<keyword evidence="15" id="KW-1185">Reference proteome</keyword>
<evidence type="ECO:0000256" key="13">
    <source>
        <dbReference type="SAM" id="Phobius"/>
    </source>
</evidence>
<dbReference type="EC" id="1.1.1.102" evidence="10"/>
<keyword evidence="13" id="KW-0472">Membrane</keyword>
<evidence type="ECO:0000256" key="5">
    <source>
        <dbReference type="ARBA" id="ARBA00022824"/>
    </source>
</evidence>
<evidence type="ECO:0000256" key="12">
    <source>
        <dbReference type="ARBA" id="ARBA00048930"/>
    </source>
</evidence>
<keyword evidence="13" id="KW-1133">Transmembrane helix</keyword>
<dbReference type="InterPro" id="IPR036291">
    <property type="entry name" value="NAD(P)-bd_dom_sf"/>
</dbReference>
<dbReference type="InterPro" id="IPR002347">
    <property type="entry name" value="SDR_fam"/>
</dbReference>
<reference evidence="14" key="1">
    <citation type="submission" date="2023-03" db="EMBL/GenBank/DDBJ databases">
        <title>Chromosome-level genomes of two armyworms, Mythimna separata and Mythimna loreyi, provide insights into the biosynthesis and reception of sex pheromones.</title>
        <authorList>
            <person name="Zhao H."/>
        </authorList>
    </citation>
    <scope>NUCLEOTIDE SEQUENCE</scope>
    <source>
        <strain evidence="14">BeijingLab</strain>
        <tissue evidence="14">Pupa</tissue>
    </source>
</reference>
<comment type="pathway">
    <text evidence="2">Lipid metabolism; sphingolipid metabolism.</text>
</comment>
<dbReference type="PANTHER" id="PTHR43550:SF3">
    <property type="entry name" value="3-KETODIHYDROSPHINGOSINE REDUCTASE"/>
    <property type="match status" value="1"/>
</dbReference>
<comment type="subcellular location">
    <subcellularLocation>
        <location evidence="1">Endoplasmic reticulum</location>
    </subcellularLocation>
</comment>
<evidence type="ECO:0000256" key="7">
    <source>
        <dbReference type="ARBA" id="ARBA00022919"/>
    </source>
</evidence>
<evidence type="ECO:0000256" key="3">
    <source>
        <dbReference type="ARBA" id="ARBA00004991"/>
    </source>
</evidence>
<evidence type="ECO:0000256" key="11">
    <source>
        <dbReference type="ARBA" id="ARBA00044737"/>
    </source>
</evidence>
<feature type="transmembrane region" description="Helical" evidence="13">
    <location>
        <begin position="267"/>
        <end position="285"/>
    </location>
</feature>
<dbReference type="PANTHER" id="PTHR43550">
    <property type="entry name" value="3-KETODIHYDROSPHINGOSINE REDUCTASE"/>
    <property type="match status" value="1"/>
</dbReference>
<dbReference type="GO" id="GO:0006666">
    <property type="term" value="P:3-keto-sphinganine metabolic process"/>
    <property type="evidence" value="ECO:0007669"/>
    <property type="project" value="InterPro"/>
</dbReference>
<gene>
    <name evidence="14" type="ORF">PYW07_003279</name>
</gene>
<comment type="pathway">
    <text evidence="3">Sphingolipid metabolism.</text>
</comment>
<evidence type="ECO:0000256" key="9">
    <source>
        <dbReference type="ARBA" id="ARBA00023098"/>
    </source>
</evidence>
<name>A0AAD8DRP7_MYTSE</name>
<proteinExistence type="inferred from homology"/>
<dbReference type="GO" id="GO:0005789">
    <property type="term" value="C:endoplasmic reticulum membrane"/>
    <property type="evidence" value="ECO:0007669"/>
    <property type="project" value="TreeGrafter"/>
</dbReference>
<evidence type="ECO:0000256" key="1">
    <source>
        <dbReference type="ARBA" id="ARBA00004240"/>
    </source>
</evidence>
<dbReference type="Gene3D" id="3.40.50.720">
    <property type="entry name" value="NAD(P)-binding Rossmann-like Domain"/>
    <property type="match status" value="1"/>
</dbReference>
<dbReference type="Pfam" id="PF00106">
    <property type="entry name" value="adh_short"/>
    <property type="match status" value="1"/>
</dbReference>
<dbReference type="InterPro" id="IPR045022">
    <property type="entry name" value="KDSR-like"/>
</dbReference>
<evidence type="ECO:0000313" key="15">
    <source>
        <dbReference type="Proteomes" id="UP001231518"/>
    </source>
</evidence>
<protein>
    <recommendedName>
        <fullName evidence="10">3-dehydrosphinganine reductase</fullName>
        <ecNumber evidence="10">1.1.1.102</ecNumber>
    </recommendedName>
</protein>
<evidence type="ECO:0000256" key="2">
    <source>
        <dbReference type="ARBA" id="ARBA00004760"/>
    </source>
</evidence>
<keyword evidence="9" id="KW-0443">Lipid metabolism</keyword>